<protein>
    <submittedName>
        <fullName evidence="6">Nucleotide sugar dehydrogenase</fullName>
    </submittedName>
</protein>
<dbReference type="InterPro" id="IPR014027">
    <property type="entry name" value="UDP-Glc/GDP-Man_DH_C"/>
</dbReference>
<evidence type="ECO:0000256" key="3">
    <source>
        <dbReference type="ARBA" id="ARBA00023027"/>
    </source>
</evidence>
<dbReference type="PANTHER" id="PTHR43491:SF2">
    <property type="entry name" value="UDP-N-ACETYL-D-MANNOSAMINE DEHYDROGENASE"/>
    <property type="match status" value="1"/>
</dbReference>
<comment type="caution">
    <text evidence="6">The sequence shown here is derived from an EMBL/GenBank/DDBJ whole genome shotgun (WGS) entry which is preliminary data.</text>
</comment>
<feature type="domain" description="UDP-glucose/GDP-mannose dehydrogenase C-terminal" evidence="5">
    <location>
        <begin position="336"/>
        <end position="436"/>
    </location>
</feature>
<dbReference type="RefSeq" id="WP_377126305.1">
    <property type="nucleotide sequence ID" value="NZ_JBHUON010000009.1"/>
</dbReference>
<evidence type="ECO:0000256" key="1">
    <source>
        <dbReference type="ARBA" id="ARBA00006601"/>
    </source>
</evidence>
<dbReference type="SUPFAM" id="SSF48179">
    <property type="entry name" value="6-phosphogluconate dehydrogenase C-terminal domain-like"/>
    <property type="match status" value="1"/>
</dbReference>
<sequence>MLDLKLQPPYQIFSKPSKELIAIIGLGYVGLPLAVEFAKKYHVKGFDIKQSRISELKNNHDNTLEIESDILSEVQKKQPNAGLAFTSAVVDISMCNIYIVSVPTPTDRHNNPDLSLLTKASETIAATLKRNDVVIYESTVYPGATEEVCVPVLEEVSGLVYNVDFFVGYSPERINPGDKIHTLTNILKVTSGSTPEVATFIDNLYASIIQAGTHKAPSIKVAEASKVIENSQRDINIAFVNELAKIFNLLDIDSHAVFEAARTKWNFLSFKPGLVGGHCTGVDPYYLAQKAQEVGYHPEIILAGRRLNDGMGTYVALEVIKLMVKRDIPVKNSNVLILGFTFKENCPDVRNTRVIDIVKVLHEFEADCQIYDPWANPKEVSENYNVETISDYSLLKGKFDAIILAVSHTEFITLNYDDLKKNKQSIIYDIKGILNTKIIDGRL</sequence>
<dbReference type="InterPro" id="IPR008927">
    <property type="entry name" value="6-PGluconate_DH-like_C_sf"/>
</dbReference>
<evidence type="ECO:0000256" key="2">
    <source>
        <dbReference type="ARBA" id="ARBA00023002"/>
    </source>
</evidence>
<dbReference type="SMART" id="SM00984">
    <property type="entry name" value="UDPG_MGDP_dh_C"/>
    <property type="match status" value="1"/>
</dbReference>
<organism evidence="6 7">
    <name type="scientific">Mucilaginibacter antarcticus</name>
    <dbReference type="NCBI Taxonomy" id="1855725"/>
    <lineage>
        <taxon>Bacteria</taxon>
        <taxon>Pseudomonadati</taxon>
        <taxon>Bacteroidota</taxon>
        <taxon>Sphingobacteriia</taxon>
        <taxon>Sphingobacteriales</taxon>
        <taxon>Sphingobacteriaceae</taxon>
        <taxon>Mucilaginibacter</taxon>
    </lineage>
</organism>
<dbReference type="EMBL" id="JBHUON010000009">
    <property type="protein sequence ID" value="MFD2864929.1"/>
    <property type="molecule type" value="Genomic_DNA"/>
</dbReference>
<evidence type="ECO:0000313" key="7">
    <source>
        <dbReference type="Proteomes" id="UP001597601"/>
    </source>
</evidence>
<dbReference type="SUPFAM" id="SSF51735">
    <property type="entry name" value="NAD(P)-binding Rossmann-fold domains"/>
    <property type="match status" value="1"/>
</dbReference>
<reference evidence="7" key="1">
    <citation type="journal article" date="2019" name="Int. J. Syst. Evol. Microbiol.">
        <title>The Global Catalogue of Microorganisms (GCM) 10K type strain sequencing project: providing services to taxonomists for standard genome sequencing and annotation.</title>
        <authorList>
            <consortium name="The Broad Institute Genomics Platform"/>
            <consortium name="The Broad Institute Genome Sequencing Center for Infectious Disease"/>
            <person name="Wu L."/>
            <person name="Ma J."/>
        </authorList>
    </citation>
    <scope>NUCLEOTIDE SEQUENCE [LARGE SCALE GENOMIC DNA]</scope>
    <source>
        <strain evidence="7">KCTC 52232</strain>
    </source>
</reference>
<dbReference type="Gene3D" id="3.40.50.720">
    <property type="entry name" value="NAD(P)-binding Rossmann-like Domain"/>
    <property type="match status" value="2"/>
</dbReference>
<dbReference type="PANTHER" id="PTHR43491">
    <property type="entry name" value="UDP-N-ACETYL-D-MANNOSAMINE DEHYDROGENASE"/>
    <property type="match status" value="1"/>
</dbReference>
<accession>A0ABW5XR19</accession>
<keyword evidence="2" id="KW-0560">Oxidoreductase</keyword>
<proteinExistence type="inferred from homology"/>
<name>A0ABW5XR19_9SPHI</name>
<dbReference type="InterPro" id="IPR028359">
    <property type="entry name" value="UDP_ManNAc/GlcNAc_DH"/>
</dbReference>
<dbReference type="PIRSF" id="PIRSF500136">
    <property type="entry name" value="UDP_ManNAc_DH"/>
    <property type="match status" value="1"/>
</dbReference>
<dbReference type="Pfam" id="PF03720">
    <property type="entry name" value="UDPG_MGDP_dh_C"/>
    <property type="match status" value="1"/>
</dbReference>
<evidence type="ECO:0000259" key="5">
    <source>
        <dbReference type="SMART" id="SM00984"/>
    </source>
</evidence>
<dbReference type="Proteomes" id="UP001597601">
    <property type="component" value="Unassembled WGS sequence"/>
</dbReference>
<dbReference type="InterPro" id="IPR036220">
    <property type="entry name" value="UDP-Glc/GDP-Man_DH_C_sf"/>
</dbReference>
<comment type="similarity">
    <text evidence="1 4">Belongs to the UDP-glucose/GDP-mannose dehydrogenase family.</text>
</comment>
<dbReference type="InterPro" id="IPR001732">
    <property type="entry name" value="UDP-Glc/GDP-Man_DH_N"/>
</dbReference>
<dbReference type="InterPro" id="IPR017476">
    <property type="entry name" value="UDP-Glc/GDP-Man"/>
</dbReference>
<dbReference type="SUPFAM" id="SSF52413">
    <property type="entry name" value="UDP-glucose/GDP-mannose dehydrogenase C-terminal domain"/>
    <property type="match status" value="1"/>
</dbReference>
<keyword evidence="7" id="KW-1185">Reference proteome</keyword>
<gene>
    <name evidence="6" type="ORF">ACFSYC_09560</name>
</gene>
<dbReference type="InterPro" id="IPR014026">
    <property type="entry name" value="UDP-Glc/GDP-Man_DH_dimer"/>
</dbReference>
<dbReference type="Pfam" id="PF00984">
    <property type="entry name" value="UDPG_MGDP_dh"/>
    <property type="match status" value="1"/>
</dbReference>
<evidence type="ECO:0000256" key="4">
    <source>
        <dbReference type="PIRNR" id="PIRNR000124"/>
    </source>
</evidence>
<dbReference type="NCBIfam" id="TIGR03026">
    <property type="entry name" value="NDP-sugDHase"/>
    <property type="match status" value="1"/>
</dbReference>
<evidence type="ECO:0000313" key="6">
    <source>
        <dbReference type="EMBL" id="MFD2864929.1"/>
    </source>
</evidence>
<dbReference type="PIRSF" id="PIRSF000124">
    <property type="entry name" value="UDPglc_GDPman_dh"/>
    <property type="match status" value="1"/>
</dbReference>
<dbReference type="Pfam" id="PF03721">
    <property type="entry name" value="UDPG_MGDP_dh_N"/>
    <property type="match status" value="1"/>
</dbReference>
<keyword evidence="3" id="KW-0520">NAD</keyword>
<dbReference type="InterPro" id="IPR036291">
    <property type="entry name" value="NAD(P)-bd_dom_sf"/>
</dbReference>